<evidence type="ECO:0000313" key="7">
    <source>
        <dbReference type="EMBL" id="KAG9508701.1"/>
    </source>
</evidence>
<dbReference type="Proteomes" id="UP000825002">
    <property type="component" value="Unassembled WGS sequence"/>
</dbReference>
<evidence type="ECO:0000256" key="4">
    <source>
        <dbReference type="ARBA" id="ARBA00047639"/>
    </source>
</evidence>
<sequence>MLPESECLKVVCEILDSIKLTDGFVVKINHRKILNGMFEICGVPSDKFKTICSSIDKLDKMPWDKVRQEMCVEKGLDQDVADKIGQFVVKSGDISLIEELNTSDFGQNSFSKEGLNDLRLIFQYAQAMEIDKFLRFDLSLARGLDYYTGLIYEVILKSDQNEVGSIAAGGRYDNLVSSLLDNPNFQVPCVGISIGIERILATIESSERSDIANETLVQCYVGSIGKGMAIERLKLLKMLWSAGLRAEHPLKEACKPLQVYQHCEKENIPYAVFFGAKEREKNVVQLRSIKDRTEETISMDELILTLKTKLNLKISDK</sequence>
<dbReference type="Pfam" id="PF13393">
    <property type="entry name" value="tRNA-synt_His"/>
    <property type="match status" value="1"/>
</dbReference>
<evidence type="ECO:0000256" key="1">
    <source>
        <dbReference type="ARBA" id="ARBA00008226"/>
    </source>
</evidence>
<dbReference type="SUPFAM" id="SSF52954">
    <property type="entry name" value="Class II aaRS ABD-related"/>
    <property type="match status" value="1"/>
</dbReference>
<dbReference type="PIRSF" id="PIRSF001549">
    <property type="entry name" value="His-tRNA_synth"/>
    <property type="match status" value="1"/>
</dbReference>
<feature type="domain" description="Anticodon-binding" evidence="5">
    <location>
        <begin position="218"/>
        <end position="307"/>
    </location>
</feature>
<protein>
    <recommendedName>
        <fullName evidence="2">histidine--tRNA ligase</fullName>
        <ecNumber evidence="2">6.1.1.21</ecNumber>
    </recommendedName>
</protein>
<accession>A0ABQ7S5L7</accession>
<evidence type="ECO:0000259" key="5">
    <source>
        <dbReference type="Pfam" id="PF03129"/>
    </source>
</evidence>
<proteinExistence type="inferred from homology"/>
<reference evidence="7 8" key="1">
    <citation type="submission" date="2020-10" db="EMBL/GenBank/DDBJ databases">
        <authorList>
            <person name="Klimov P.B."/>
            <person name="Dyachkov S.M."/>
            <person name="Chetverikov P.E."/>
        </authorList>
    </citation>
    <scope>NUCLEOTIDE SEQUENCE [LARGE SCALE GENOMIC DNA]</scope>
    <source>
        <strain evidence="7">BMOC 18-1129-001#AD2665</strain>
        <tissue evidence="7">Entire mites</tissue>
    </source>
</reference>
<keyword evidence="8" id="KW-1185">Reference proteome</keyword>
<dbReference type="InterPro" id="IPR004154">
    <property type="entry name" value="Anticodon-bd"/>
</dbReference>
<dbReference type="InterPro" id="IPR004516">
    <property type="entry name" value="HisRS/HisZ"/>
</dbReference>
<feature type="domain" description="Class II Histidinyl-tRNA synthetase (HisRS)-like catalytic core" evidence="6">
    <location>
        <begin position="5"/>
        <end position="199"/>
    </location>
</feature>
<dbReference type="Gene3D" id="3.30.930.10">
    <property type="entry name" value="Bira Bifunctional Protein, Domain 2"/>
    <property type="match status" value="1"/>
</dbReference>
<dbReference type="SUPFAM" id="SSF55681">
    <property type="entry name" value="Class II aaRS and biotin synthetases"/>
    <property type="match status" value="1"/>
</dbReference>
<evidence type="ECO:0000313" key="8">
    <source>
        <dbReference type="Proteomes" id="UP000825002"/>
    </source>
</evidence>
<name>A0ABQ7S5L7_9ACAR</name>
<comment type="caution">
    <text evidence="7">The sequence shown here is derived from an EMBL/GenBank/DDBJ whole genome shotgun (WGS) entry which is preliminary data.</text>
</comment>
<dbReference type="InterPro" id="IPR041715">
    <property type="entry name" value="HisRS-like_core"/>
</dbReference>
<feature type="non-terminal residue" evidence="7">
    <location>
        <position position="1"/>
    </location>
</feature>
<dbReference type="EC" id="6.1.1.21" evidence="2"/>
<dbReference type="PANTHER" id="PTHR11476">
    <property type="entry name" value="HISTIDYL-TRNA SYNTHETASE"/>
    <property type="match status" value="1"/>
</dbReference>
<organism evidence="7 8">
    <name type="scientific">Fragariocoptes setiger</name>
    <dbReference type="NCBI Taxonomy" id="1670756"/>
    <lineage>
        <taxon>Eukaryota</taxon>
        <taxon>Metazoa</taxon>
        <taxon>Ecdysozoa</taxon>
        <taxon>Arthropoda</taxon>
        <taxon>Chelicerata</taxon>
        <taxon>Arachnida</taxon>
        <taxon>Acari</taxon>
        <taxon>Acariformes</taxon>
        <taxon>Trombidiformes</taxon>
        <taxon>Prostigmata</taxon>
        <taxon>Eupodina</taxon>
        <taxon>Eriophyoidea</taxon>
        <taxon>Phytoptidae</taxon>
        <taxon>Fragariocoptes</taxon>
    </lineage>
</organism>
<comment type="similarity">
    <text evidence="1">Belongs to the class-II aminoacyl-tRNA synthetase family.</text>
</comment>
<evidence type="ECO:0000256" key="3">
    <source>
        <dbReference type="ARBA" id="ARBA00022741"/>
    </source>
</evidence>
<evidence type="ECO:0000256" key="2">
    <source>
        <dbReference type="ARBA" id="ARBA00012815"/>
    </source>
</evidence>
<dbReference type="InterPro" id="IPR036621">
    <property type="entry name" value="Anticodon-bd_dom_sf"/>
</dbReference>
<dbReference type="Gene3D" id="3.40.50.800">
    <property type="entry name" value="Anticodon-binding domain"/>
    <property type="match status" value="1"/>
</dbReference>
<dbReference type="Pfam" id="PF03129">
    <property type="entry name" value="HGTP_anticodon"/>
    <property type="match status" value="1"/>
</dbReference>
<dbReference type="EMBL" id="JAIFTH010001089">
    <property type="protein sequence ID" value="KAG9508701.1"/>
    <property type="molecule type" value="Genomic_DNA"/>
</dbReference>
<dbReference type="GO" id="GO:0016874">
    <property type="term" value="F:ligase activity"/>
    <property type="evidence" value="ECO:0007669"/>
    <property type="project" value="UniProtKB-KW"/>
</dbReference>
<keyword evidence="3" id="KW-0547">Nucleotide-binding</keyword>
<gene>
    <name evidence="7" type="primary">Hars</name>
    <name evidence="7" type="ORF">GZH46_02796</name>
</gene>
<evidence type="ECO:0000259" key="6">
    <source>
        <dbReference type="Pfam" id="PF13393"/>
    </source>
</evidence>
<dbReference type="InterPro" id="IPR045864">
    <property type="entry name" value="aa-tRNA-synth_II/BPL/LPL"/>
</dbReference>
<dbReference type="PANTHER" id="PTHR11476:SF7">
    <property type="entry name" value="HISTIDINE--TRNA LIGASE"/>
    <property type="match status" value="1"/>
</dbReference>
<comment type="catalytic activity">
    <reaction evidence="4">
        <text>tRNA(His) + L-histidine + ATP = L-histidyl-tRNA(His) + AMP + diphosphate + H(+)</text>
        <dbReference type="Rhea" id="RHEA:17313"/>
        <dbReference type="Rhea" id="RHEA-COMP:9665"/>
        <dbReference type="Rhea" id="RHEA-COMP:9689"/>
        <dbReference type="ChEBI" id="CHEBI:15378"/>
        <dbReference type="ChEBI" id="CHEBI:30616"/>
        <dbReference type="ChEBI" id="CHEBI:33019"/>
        <dbReference type="ChEBI" id="CHEBI:57595"/>
        <dbReference type="ChEBI" id="CHEBI:78442"/>
        <dbReference type="ChEBI" id="CHEBI:78527"/>
        <dbReference type="ChEBI" id="CHEBI:456215"/>
        <dbReference type="EC" id="6.1.1.21"/>
    </reaction>
</comment>
<keyword evidence="7" id="KW-0436">Ligase</keyword>